<organism evidence="2 3">
    <name type="scientific">Nephila pilipes</name>
    <name type="common">Giant wood spider</name>
    <name type="synonym">Nephila maculata</name>
    <dbReference type="NCBI Taxonomy" id="299642"/>
    <lineage>
        <taxon>Eukaryota</taxon>
        <taxon>Metazoa</taxon>
        <taxon>Ecdysozoa</taxon>
        <taxon>Arthropoda</taxon>
        <taxon>Chelicerata</taxon>
        <taxon>Arachnida</taxon>
        <taxon>Araneae</taxon>
        <taxon>Araneomorphae</taxon>
        <taxon>Entelegynae</taxon>
        <taxon>Araneoidea</taxon>
        <taxon>Nephilidae</taxon>
        <taxon>Nephila</taxon>
    </lineage>
</organism>
<accession>A0A8X6N5A9</accession>
<reference evidence="2" key="1">
    <citation type="submission" date="2020-08" db="EMBL/GenBank/DDBJ databases">
        <title>Multicomponent nature underlies the extraordinary mechanical properties of spider dragline silk.</title>
        <authorList>
            <person name="Kono N."/>
            <person name="Nakamura H."/>
            <person name="Mori M."/>
            <person name="Yoshida Y."/>
            <person name="Ohtoshi R."/>
            <person name="Malay A.D."/>
            <person name="Moran D.A.P."/>
            <person name="Tomita M."/>
            <person name="Numata K."/>
            <person name="Arakawa K."/>
        </authorList>
    </citation>
    <scope>NUCLEOTIDE SEQUENCE</scope>
</reference>
<dbReference type="EMBL" id="BMAW01054055">
    <property type="protein sequence ID" value="GFS94226.1"/>
    <property type="molecule type" value="Genomic_DNA"/>
</dbReference>
<evidence type="ECO:0000313" key="2">
    <source>
        <dbReference type="EMBL" id="GFS94226.1"/>
    </source>
</evidence>
<dbReference type="Proteomes" id="UP000887013">
    <property type="component" value="Unassembled WGS sequence"/>
</dbReference>
<dbReference type="AlphaFoldDB" id="A0A8X6N5A9"/>
<evidence type="ECO:0000256" key="1">
    <source>
        <dbReference type="SAM" id="SignalP"/>
    </source>
</evidence>
<feature type="signal peptide" evidence="1">
    <location>
        <begin position="1"/>
        <end position="22"/>
    </location>
</feature>
<name>A0A8X6N5A9_NEPPI</name>
<keyword evidence="3" id="KW-1185">Reference proteome</keyword>
<proteinExistence type="predicted"/>
<evidence type="ECO:0000313" key="3">
    <source>
        <dbReference type="Proteomes" id="UP000887013"/>
    </source>
</evidence>
<sequence>MHVLSSLRTWLLLSLNIKGSLSEEDHRKELNQWCFQSERRGKNGLKMFFETNLGTVYRIMYRTIRKKVHYQHALHIDILSRYFHFRISRPHIISIVWISGNKEK</sequence>
<feature type="chain" id="PRO_5036452366" evidence="1">
    <location>
        <begin position="23"/>
        <end position="104"/>
    </location>
</feature>
<gene>
    <name evidence="2" type="ORF">NPIL_502281</name>
</gene>
<protein>
    <submittedName>
        <fullName evidence="2">Uncharacterized protein</fullName>
    </submittedName>
</protein>
<keyword evidence="1" id="KW-0732">Signal</keyword>
<comment type="caution">
    <text evidence="2">The sequence shown here is derived from an EMBL/GenBank/DDBJ whole genome shotgun (WGS) entry which is preliminary data.</text>
</comment>